<keyword evidence="2" id="KW-1185">Reference proteome</keyword>
<comment type="caution">
    <text evidence="1">The sequence shown here is derived from an EMBL/GenBank/DDBJ whole genome shotgun (WGS) entry which is preliminary data.</text>
</comment>
<sequence>MHSFSLASSSALLQSSDWTGRGSDLDTASDGLGDRWGIWGLTGNESTIVCPSSTVANSTNFRDPLFQRIERVLIDSLAARCESIHDLVDQLGVFQTNTFKLAQVRSLAEIHRDMLRLQARICEREIALIQELKPIHQRLKDSLEKLNKAGLKHIELEIRGHVEVRKRAPFIPHSTRCFFLELPRELRDRIYISSGRLHVDAILFALNSREHEYRYRTKLQRPAGLDLICSLLCVNKQVRAEFQEILYSSDVAVGHVWDDRGSPPGWRNMDQSLWQKCFGESPLHGQVYSLLPSEVAGVNEISCWPPKLRKIASLTRQGPVMSSGWRELCNNDWLLIRLDVGKCIFVSCQRKTSEAFRLWGCEIPMPSRDSRKHWRFVGNPRSRTLVPTTW</sequence>
<dbReference type="AlphaFoldDB" id="A0A139ITR7"/>
<evidence type="ECO:0000313" key="1">
    <source>
        <dbReference type="EMBL" id="KXT18147.1"/>
    </source>
</evidence>
<protein>
    <submittedName>
        <fullName evidence="1">Uncharacterized protein</fullName>
    </submittedName>
</protein>
<gene>
    <name evidence="1" type="ORF">AC579_7704</name>
</gene>
<dbReference type="OrthoDB" id="10641090at2759"/>
<organism evidence="1 2">
    <name type="scientific">Pseudocercospora musae</name>
    <dbReference type="NCBI Taxonomy" id="113226"/>
    <lineage>
        <taxon>Eukaryota</taxon>
        <taxon>Fungi</taxon>
        <taxon>Dikarya</taxon>
        <taxon>Ascomycota</taxon>
        <taxon>Pezizomycotina</taxon>
        <taxon>Dothideomycetes</taxon>
        <taxon>Dothideomycetidae</taxon>
        <taxon>Mycosphaerellales</taxon>
        <taxon>Mycosphaerellaceae</taxon>
        <taxon>Pseudocercospora</taxon>
    </lineage>
</organism>
<accession>A0A139ITR7</accession>
<reference evidence="1 2" key="1">
    <citation type="submission" date="2015-07" db="EMBL/GenBank/DDBJ databases">
        <title>Comparative genomics of the Sigatoka disease complex on banana suggests a link between parallel evolutionary changes in Pseudocercospora fijiensis and Pseudocercospora eumusae and increased virulence on the banana host.</title>
        <authorList>
            <person name="Chang T.-C."/>
            <person name="Salvucci A."/>
            <person name="Crous P.W."/>
            <person name="Stergiopoulos I."/>
        </authorList>
    </citation>
    <scope>NUCLEOTIDE SEQUENCE [LARGE SCALE GENOMIC DNA]</scope>
    <source>
        <strain evidence="1 2">CBS 116634</strain>
    </source>
</reference>
<dbReference type="Proteomes" id="UP000073492">
    <property type="component" value="Unassembled WGS sequence"/>
</dbReference>
<dbReference type="EMBL" id="LFZO01000010">
    <property type="protein sequence ID" value="KXT18147.1"/>
    <property type="molecule type" value="Genomic_DNA"/>
</dbReference>
<name>A0A139ITR7_9PEZI</name>
<proteinExistence type="predicted"/>
<evidence type="ECO:0000313" key="2">
    <source>
        <dbReference type="Proteomes" id="UP000073492"/>
    </source>
</evidence>